<sequence>MAIYSSRISTAAGNQVLLSGGGCGKVDIWDTNSTDLYRAYLPYMFQAITTSAGYSQECYLNGLDGVGCERFMKRNMPAKVDRNATCPFDPKICKSQDSNLLVDTGFIDSRSDLGINTDQSGRFRYRRLLHCAPLVTEGYSAVRKPRRNTTGSNEESVLQYFYGELSARYNGIPSNYTYQYPIRPLSINPEDAILDFTL</sequence>
<evidence type="ECO:0000313" key="1">
    <source>
        <dbReference type="EMBL" id="KAL0255160.1"/>
    </source>
</evidence>
<organism evidence="1 2">
    <name type="scientific">Diplodia seriata</name>
    <dbReference type="NCBI Taxonomy" id="420778"/>
    <lineage>
        <taxon>Eukaryota</taxon>
        <taxon>Fungi</taxon>
        <taxon>Dikarya</taxon>
        <taxon>Ascomycota</taxon>
        <taxon>Pezizomycotina</taxon>
        <taxon>Dothideomycetes</taxon>
        <taxon>Dothideomycetes incertae sedis</taxon>
        <taxon>Botryosphaeriales</taxon>
        <taxon>Botryosphaeriaceae</taxon>
        <taxon>Diplodia</taxon>
    </lineage>
</organism>
<evidence type="ECO:0000313" key="2">
    <source>
        <dbReference type="Proteomes" id="UP001430584"/>
    </source>
</evidence>
<dbReference type="EMBL" id="JAJVCZ030000010">
    <property type="protein sequence ID" value="KAL0255160.1"/>
    <property type="molecule type" value="Genomic_DNA"/>
</dbReference>
<keyword evidence="2" id="KW-1185">Reference proteome</keyword>
<dbReference type="PROSITE" id="PS51257">
    <property type="entry name" value="PROKAR_LIPOPROTEIN"/>
    <property type="match status" value="1"/>
</dbReference>
<dbReference type="RefSeq" id="XP_066629031.1">
    <property type="nucleotide sequence ID" value="XM_066781085.1"/>
</dbReference>
<gene>
    <name evidence="1" type="ORF">SLS55_009690</name>
</gene>
<protein>
    <submittedName>
        <fullName evidence="1">Uncharacterized protein</fullName>
    </submittedName>
</protein>
<proteinExistence type="predicted"/>
<comment type="caution">
    <text evidence="1">The sequence shown here is derived from an EMBL/GenBank/DDBJ whole genome shotgun (WGS) entry which is preliminary data.</text>
</comment>
<dbReference type="Proteomes" id="UP001430584">
    <property type="component" value="Unassembled WGS sequence"/>
</dbReference>
<name>A0ABR3C3F0_9PEZI</name>
<reference evidence="1 2" key="1">
    <citation type="submission" date="2024-02" db="EMBL/GenBank/DDBJ databases">
        <title>De novo assembly and annotation of 12 fungi associated with fruit tree decline syndrome in Ontario, Canada.</title>
        <authorList>
            <person name="Sulman M."/>
            <person name="Ellouze W."/>
            <person name="Ilyukhin E."/>
        </authorList>
    </citation>
    <scope>NUCLEOTIDE SEQUENCE [LARGE SCALE GENOMIC DNA]</scope>
    <source>
        <strain evidence="1 2">FDS-637</strain>
    </source>
</reference>
<dbReference type="GeneID" id="92013775"/>
<accession>A0ABR3C3F0</accession>